<dbReference type="InterPro" id="IPR003726">
    <property type="entry name" value="HCY_dom"/>
</dbReference>
<evidence type="ECO:0000256" key="1">
    <source>
        <dbReference type="ARBA" id="ARBA00022603"/>
    </source>
</evidence>
<evidence type="ECO:0000313" key="8">
    <source>
        <dbReference type="EMBL" id="RIP36098.1"/>
    </source>
</evidence>
<dbReference type="PANTHER" id="PTHR46015">
    <property type="entry name" value="ZGC:172121"/>
    <property type="match status" value="1"/>
</dbReference>
<comment type="cofactor">
    <cofactor evidence="5">
        <name>Zn(2+)</name>
        <dbReference type="ChEBI" id="CHEBI:29105"/>
    </cofactor>
    <text evidence="5">Binds 1 zinc ion per subunit.</text>
</comment>
<accession>A0A3A0VQH2</accession>
<proteinExistence type="predicted"/>
<protein>
    <submittedName>
        <fullName evidence="8">Homocysteine S-methyltransferase</fullName>
        <ecNumber evidence="8">2.1.1.10</ecNumber>
    </submittedName>
</protein>
<evidence type="ECO:0000259" key="7">
    <source>
        <dbReference type="PROSITE" id="PS50970"/>
    </source>
</evidence>
<dbReference type="PROSITE" id="PS50970">
    <property type="entry name" value="HCY"/>
    <property type="match status" value="1"/>
</dbReference>
<dbReference type="AlphaFoldDB" id="A0A3A0VQH2"/>
<evidence type="ECO:0000256" key="2">
    <source>
        <dbReference type="ARBA" id="ARBA00022679"/>
    </source>
</evidence>
<dbReference type="GO" id="GO:0008898">
    <property type="term" value="F:S-adenosylmethionine-homocysteine S-methyltransferase activity"/>
    <property type="evidence" value="ECO:0007669"/>
    <property type="project" value="TreeGrafter"/>
</dbReference>
<dbReference type="EMBL" id="QYJN01000002">
    <property type="protein sequence ID" value="RIP36098.1"/>
    <property type="molecule type" value="Genomic_DNA"/>
</dbReference>
<dbReference type="PIRSF" id="PIRSF037505">
    <property type="entry name" value="Betaine_HMT"/>
    <property type="match status" value="1"/>
</dbReference>
<keyword evidence="3 5" id="KW-0479">Metal-binding</keyword>
<evidence type="ECO:0000256" key="5">
    <source>
        <dbReference type="PIRSR" id="PIRSR037505-2"/>
    </source>
</evidence>
<evidence type="ECO:0000256" key="4">
    <source>
        <dbReference type="ARBA" id="ARBA00022833"/>
    </source>
</evidence>
<dbReference type="NCBIfam" id="NF007020">
    <property type="entry name" value="PRK09485.1"/>
    <property type="match status" value="1"/>
</dbReference>
<evidence type="ECO:0000256" key="6">
    <source>
        <dbReference type="PROSITE-ProRule" id="PRU00333"/>
    </source>
</evidence>
<comment type="caution">
    <text evidence="8">The sequence shown here is derived from an EMBL/GenBank/DDBJ whole genome shotgun (WGS) entry which is preliminary data.</text>
</comment>
<keyword evidence="2 6" id="KW-0808">Transferase</keyword>
<dbReference type="GO" id="GO:0009086">
    <property type="term" value="P:methionine biosynthetic process"/>
    <property type="evidence" value="ECO:0007669"/>
    <property type="project" value="InterPro"/>
</dbReference>
<feature type="domain" description="Hcy-binding" evidence="7">
    <location>
        <begin position="3"/>
        <end position="300"/>
    </location>
</feature>
<dbReference type="InterPro" id="IPR017226">
    <property type="entry name" value="BHMT-like"/>
</dbReference>
<feature type="binding site" evidence="6">
    <location>
        <position position="285"/>
    </location>
    <ligand>
        <name>Zn(2+)</name>
        <dbReference type="ChEBI" id="CHEBI:29105"/>
    </ligand>
</feature>
<dbReference type="Proteomes" id="UP000265541">
    <property type="component" value="Unassembled WGS sequence"/>
</dbReference>
<name>A0A3A0VQH2_STAGA</name>
<dbReference type="GO" id="GO:0033528">
    <property type="term" value="P:S-methylmethionine cycle"/>
    <property type="evidence" value="ECO:0007669"/>
    <property type="project" value="TreeGrafter"/>
</dbReference>
<reference evidence="8 9" key="1">
    <citation type="journal article" date="2016" name="Front. Microbiol.">
        <title>Comprehensive Phylogenetic Analysis of Bovine Non-aureus Staphylococci Species Based on Whole-Genome Sequencing.</title>
        <authorList>
            <person name="Naushad S."/>
            <person name="Barkema H.W."/>
            <person name="Luby C."/>
            <person name="Condas L.A."/>
            <person name="Nobrega D.B."/>
            <person name="Carson D.A."/>
            <person name="De Buck J."/>
        </authorList>
    </citation>
    <scope>NUCLEOTIDE SEQUENCE [LARGE SCALE GENOMIC DNA]</scope>
    <source>
        <strain evidence="8 9">SNUC 4781</strain>
    </source>
</reference>
<dbReference type="EC" id="2.1.1.10" evidence="8"/>
<dbReference type="Gene3D" id="3.20.20.330">
    <property type="entry name" value="Homocysteine-binding-like domain"/>
    <property type="match status" value="1"/>
</dbReference>
<dbReference type="PANTHER" id="PTHR46015:SF1">
    <property type="entry name" value="HOMOCYSTEINE S-METHYLTRANSFERASE-LIKE ISOFORM 1"/>
    <property type="match status" value="1"/>
</dbReference>
<dbReference type="InterPro" id="IPR051486">
    <property type="entry name" value="Hcy_S-methyltransferase"/>
</dbReference>
<evidence type="ECO:0000313" key="9">
    <source>
        <dbReference type="Proteomes" id="UP000265541"/>
    </source>
</evidence>
<dbReference type="GO" id="GO:0032259">
    <property type="term" value="P:methylation"/>
    <property type="evidence" value="ECO:0007669"/>
    <property type="project" value="UniProtKB-KW"/>
</dbReference>
<keyword evidence="1 6" id="KW-0489">Methyltransferase</keyword>
<dbReference type="GO" id="GO:0008270">
    <property type="term" value="F:zinc ion binding"/>
    <property type="evidence" value="ECO:0007669"/>
    <property type="project" value="InterPro"/>
</dbReference>
<dbReference type="OrthoDB" id="9803687at2"/>
<organism evidence="8 9">
    <name type="scientific">Staphylococcus gallinarum</name>
    <dbReference type="NCBI Taxonomy" id="1293"/>
    <lineage>
        <taxon>Bacteria</taxon>
        <taxon>Bacillati</taxon>
        <taxon>Bacillota</taxon>
        <taxon>Bacilli</taxon>
        <taxon>Bacillales</taxon>
        <taxon>Staphylococcaceae</taxon>
        <taxon>Staphylococcus</taxon>
    </lineage>
</organism>
<dbReference type="RefSeq" id="WP_119484867.1">
    <property type="nucleotide sequence ID" value="NZ_QYJN01000002.1"/>
</dbReference>
<evidence type="ECO:0000256" key="3">
    <source>
        <dbReference type="ARBA" id="ARBA00022723"/>
    </source>
</evidence>
<dbReference type="SUPFAM" id="SSF82282">
    <property type="entry name" value="Homocysteine S-methyltransferase"/>
    <property type="match status" value="1"/>
</dbReference>
<dbReference type="InterPro" id="IPR036589">
    <property type="entry name" value="HCY_dom_sf"/>
</dbReference>
<feature type="binding site" evidence="5 6">
    <location>
        <position position="220"/>
    </location>
    <ligand>
        <name>Zn(2+)</name>
        <dbReference type="ChEBI" id="CHEBI:29105"/>
    </ligand>
</feature>
<keyword evidence="4 5" id="KW-0862">Zinc</keyword>
<gene>
    <name evidence="8" type="ORF">BUZ14_05450</name>
</gene>
<dbReference type="Pfam" id="PF02574">
    <property type="entry name" value="S-methyl_trans"/>
    <property type="match status" value="1"/>
</dbReference>
<sequence>MRLLDKIHNSESKVIVLDGGLATTLEQAGCNLNSTLWSSEVLRHQPEEIYKAHQSFVDAGADIILTSTYQASAATFLDIGLTTEDIDRIYATAIDMIKRATTNHQVIVGSLGPYGSYLSDGSEYTGEYRLSHVDYYQFHRTRIDSLIDQGIEDFVFETVPNFEEIKALVEYIIPQYPTCTFWISVTVDVKGDLSDGTSFDKVCEYIATHQQEVPIFGVNCSNVSAVNKAMKKGLQDLPQTIALYPNGGASYDAQSKVWLDQGDTSEILENIPTWIDKGVTIIGGCCQTTPEDIKQIVKIINEK</sequence>
<feature type="binding site" evidence="6">
    <location>
        <position position="286"/>
    </location>
    <ligand>
        <name>Zn(2+)</name>
        <dbReference type="ChEBI" id="CHEBI:29105"/>
    </ligand>
</feature>